<dbReference type="PROSITE" id="PS00211">
    <property type="entry name" value="ABC_TRANSPORTER_1"/>
    <property type="match status" value="1"/>
</dbReference>
<keyword evidence="2" id="KW-0547">Nucleotide-binding</keyword>
<dbReference type="EMBL" id="MWWS01000004">
    <property type="protein sequence ID" value="OZG49995.1"/>
    <property type="molecule type" value="Genomic_DNA"/>
</dbReference>
<dbReference type="SMART" id="SM00382">
    <property type="entry name" value="AAA"/>
    <property type="match status" value="1"/>
</dbReference>
<dbReference type="InterPro" id="IPR017911">
    <property type="entry name" value="MacB-like_ATP-bd"/>
</dbReference>
<gene>
    <name evidence="5" type="ORF">BOCO_0512</name>
</gene>
<keyword evidence="3 5" id="KW-0067">ATP-binding</keyword>
<dbReference type="Gene3D" id="3.40.50.300">
    <property type="entry name" value="P-loop containing nucleotide triphosphate hydrolases"/>
    <property type="match status" value="1"/>
</dbReference>
<organism evidence="5 6">
    <name type="scientific">Bombiscardovia coagulans</name>
    <dbReference type="NCBI Taxonomy" id="686666"/>
    <lineage>
        <taxon>Bacteria</taxon>
        <taxon>Bacillati</taxon>
        <taxon>Actinomycetota</taxon>
        <taxon>Actinomycetes</taxon>
        <taxon>Bifidobacteriales</taxon>
        <taxon>Bifidobacteriaceae</taxon>
        <taxon>Bombiscardovia</taxon>
    </lineage>
</organism>
<keyword evidence="6" id="KW-1185">Reference proteome</keyword>
<dbReference type="PANTHER" id="PTHR24220:SF686">
    <property type="entry name" value="BLL7988 PROTEIN"/>
    <property type="match status" value="1"/>
</dbReference>
<dbReference type="AlphaFoldDB" id="A0A261ET47"/>
<dbReference type="GO" id="GO:0022857">
    <property type="term" value="F:transmembrane transporter activity"/>
    <property type="evidence" value="ECO:0007669"/>
    <property type="project" value="TreeGrafter"/>
</dbReference>
<evidence type="ECO:0000313" key="6">
    <source>
        <dbReference type="Proteomes" id="UP000216004"/>
    </source>
</evidence>
<dbReference type="InterPro" id="IPR003593">
    <property type="entry name" value="AAA+_ATPase"/>
</dbReference>
<dbReference type="GO" id="GO:0098796">
    <property type="term" value="C:membrane protein complex"/>
    <property type="evidence" value="ECO:0007669"/>
    <property type="project" value="UniProtKB-ARBA"/>
</dbReference>
<name>A0A261ET47_9BIFI</name>
<sequence>MSKVEWKTAMGYIDFESVTKQYGSGESTITALDEATFAVEQGQLALVLGASGAGKSTALNILGGMDRASSGRVVVNGQNITTATDKQLTNYRRTGTGFVFQYYNLMPNLTALENVELASQVSNHALDPRQTLRDVGLGERLHNFPSQLSGGEQQRVAIARALAKNPDLLLCDEPTGALDYQTGRQILSLLQESCRSRGITVLIITHNSAIAPMADRIIRFRSGRVTEISDSEQPKLVTDIEW</sequence>
<dbReference type="InterPro" id="IPR017871">
    <property type="entry name" value="ABC_transporter-like_CS"/>
</dbReference>
<dbReference type="CDD" id="cd03255">
    <property type="entry name" value="ABC_MJ0796_LolCDE_FtsE"/>
    <property type="match status" value="1"/>
</dbReference>
<reference evidence="5 6" key="1">
    <citation type="journal article" date="2017" name="BMC Genomics">
        <title>Comparative genomic and phylogenomic analyses of the Bifidobacteriaceae family.</title>
        <authorList>
            <person name="Lugli G.A."/>
            <person name="Milani C."/>
            <person name="Turroni F."/>
            <person name="Duranti S."/>
            <person name="Mancabelli L."/>
            <person name="Mangifesta M."/>
            <person name="Ferrario C."/>
            <person name="Modesto M."/>
            <person name="Mattarelli P."/>
            <person name="Jiri K."/>
            <person name="van Sinderen D."/>
            <person name="Ventura M."/>
        </authorList>
    </citation>
    <scope>NUCLEOTIDE SEQUENCE [LARGE SCALE GENOMIC DNA]</scope>
    <source>
        <strain evidence="5 6">DSM 22924</strain>
    </source>
</reference>
<evidence type="ECO:0000313" key="5">
    <source>
        <dbReference type="EMBL" id="OZG49995.1"/>
    </source>
</evidence>
<evidence type="ECO:0000256" key="2">
    <source>
        <dbReference type="ARBA" id="ARBA00022741"/>
    </source>
</evidence>
<feature type="domain" description="ABC transporter" evidence="4">
    <location>
        <begin position="13"/>
        <end position="240"/>
    </location>
</feature>
<protein>
    <submittedName>
        <fullName evidence="5">Macrolide ABC transporter ATP-binding protein</fullName>
    </submittedName>
</protein>
<dbReference type="Pfam" id="PF00005">
    <property type="entry name" value="ABC_tran"/>
    <property type="match status" value="1"/>
</dbReference>
<dbReference type="InterPro" id="IPR003439">
    <property type="entry name" value="ABC_transporter-like_ATP-bd"/>
</dbReference>
<dbReference type="GO" id="GO:0005524">
    <property type="term" value="F:ATP binding"/>
    <property type="evidence" value="ECO:0007669"/>
    <property type="project" value="UniProtKB-KW"/>
</dbReference>
<evidence type="ECO:0000256" key="1">
    <source>
        <dbReference type="ARBA" id="ARBA00022448"/>
    </source>
</evidence>
<dbReference type="InterPro" id="IPR015854">
    <property type="entry name" value="ABC_transpr_LolD-like"/>
</dbReference>
<keyword evidence="1" id="KW-0813">Transport</keyword>
<dbReference type="FunFam" id="3.40.50.300:FF:000032">
    <property type="entry name" value="Export ABC transporter ATP-binding protein"/>
    <property type="match status" value="1"/>
</dbReference>
<dbReference type="GO" id="GO:0016887">
    <property type="term" value="F:ATP hydrolysis activity"/>
    <property type="evidence" value="ECO:0007669"/>
    <property type="project" value="InterPro"/>
</dbReference>
<dbReference type="GO" id="GO:0005886">
    <property type="term" value="C:plasma membrane"/>
    <property type="evidence" value="ECO:0007669"/>
    <property type="project" value="TreeGrafter"/>
</dbReference>
<comment type="caution">
    <text evidence="5">The sequence shown here is derived from an EMBL/GenBank/DDBJ whole genome shotgun (WGS) entry which is preliminary data.</text>
</comment>
<dbReference type="InterPro" id="IPR027417">
    <property type="entry name" value="P-loop_NTPase"/>
</dbReference>
<evidence type="ECO:0000256" key="3">
    <source>
        <dbReference type="ARBA" id="ARBA00022840"/>
    </source>
</evidence>
<accession>A0A261ET47</accession>
<evidence type="ECO:0000259" key="4">
    <source>
        <dbReference type="PROSITE" id="PS50893"/>
    </source>
</evidence>
<dbReference type="PROSITE" id="PS50893">
    <property type="entry name" value="ABC_TRANSPORTER_2"/>
    <property type="match status" value="1"/>
</dbReference>
<dbReference type="Proteomes" id="UP000216004">
    <property type="component" value="Unassembled WGS sequence"/>
</dbReference>
<dbReference type="PANTHER" id="PTHR24220">
    <property type="entry name" value="IMPORT ATP-BINDING PROTEIN"/>
    <property type="match status" value="1"/>
</dbReference>
<dbReference type="SUPFAM" id="SSF52540">
    <property type="entry name" value="P-loop containing nucleoside triphosphate hydrolases"/>
    <property type="match status" value="1"/>
</dbReference>
<proteinExistence type="predicted"/>